<dbReference type="InterPro" id="IPR005755">
    <property type="entry name" value="Ribosomal_uL13_euk/arc"/>
</dbReference>
<feature type="region of interest" description="Disordered" evidence="7">
    <location>
        <begin position="141"/>
        <end position="175"/>
    </location>
</feature>
<accession>A0A1I8IJI0</accession>
<dbReference type="InterPro" id="IPR005822">
    <property type="entry name" value="Ribosomal_uL13"/>
</dbReference>
<dbReference type="NCBIfam" id="TIGR01077">
    <property type="entry name" value="L13_A_E"/>
    <property type="match status" value="1"/>
</dbReference>
<reference evidence="9" key="1">
    <citation type="submission" date="2016-11" db="UniProtKB">
        <authorList>
            <consortium name="WormBaseParasite"/>
        </authorList>
    </citation>
    <scope>IDENTIFICATION</scope>
</reference>
<keyword evidence="8" id="KW-1185">Reference proteome</keyword>
<sequence>VRAVRHLERSTLYWPLTINDSVLLSASSSAKSLLSLLSEESLDDEEIKACENLVKKFLDMEVRGEPITVSNRSLRSARREDLYRLLFMELDSMLCRYALVSDGHAQVLTYLRRFRPPEPLSSQPTGLNFLDNIRLQQLDSDSQQHQLSVTEPVSKRSRVASGAAAPPPAPVRSNQSVQDWYEDRSSPLIIDARGHLLGRLAAVVAKTLLLGQRVVVVRCEGINISGSFFRNKTRYHEFLRKRLNTKPSRGPIISIFWRTVRGMLPHKLARGAEALDRLKVFEGIPSPYDKAKRQVVPSALKCLRLKTRRKFCVLGRLSHEVGWKYQGVIGTLERRRKVKSAHFHKRQVRDRQLRAKATEKVKDRVAKYQKIIESYGHK</sequence>
<dbReference type="GO" id="GO:0017148">
    <property type="term" value="P:negative regulation of translation"/>
    <property type="evidence" value="ECO:0007669"/>
    <property type="project" value="TreeGrafter"/>
</dbReference>
<evidence type="ECO:0000313" key="8">
    <source>
        <dbReference type="Proteomes" id="UP000095280"/>
    </source>
</evidence>
<dbReference type="GO" id="GO:0006412">
    <property type="term" value="P:translation"/>
    <property type="evidence" value="ECO:0007669"/>
    <property type="project" value="InterPro"/>
</dbReference>
<dbReference type="CDD" id="cd00392">
    <property type="entry name" value="Ribosomal_L13"/>
    <property type="match status" value="1"/>
</dbReference>
<dbReference type="Pfam" id="PF10221">
    <property type="entry name" value="Mat89Bb"/>
    <property type="match status" value="1"/>
</dbReference>
<dbReference type="AlphaFoldDB" id="A0A1I8IJI0"/>
<organism evidence="8 9">
    <name type="scientific">Macrostomum lignano</name>
    <dbReference type="NCBI Taxonomy" id="282301"/>
    <lineage>
        <taxon>Eukaryota</taxon>
        <taxon>Metazoa</taxon>
        <taxon>Spiralia</taxon>
        <taxon>Lophotrochozoa</taxon>
        <taxon>Platyhelminthes</taxon>
        <taxon>Rhabditophora</taxon>
        <taxon>Macrostomorpha</taxon>
        <taxon>Macrostomida</taxon>
        <taxon>Macrostomidae</taxon>
        <taxon>Macrostomum</taxon>
    </lineage>
</organism>
<protein>
    <recommendedName>
        <fullName evidence="4">Large ribosomal subunit protein uL13</fullName>
    </recommendedName>
    <alternativeName>
        <fullName evidence="5">60S ribosomal protein L13a</fullName>
    </alternativeName>
</protein>
<evidence type="ECO:0000256" key="7">
    <source>
        <dbReference type="SAM" id="MobiDB-lite"/>
    </source>
</evidence>
<evidence type="ECO:0000313" key="9">
    <source>
        <dbReference type="WBParaSite" id="maker-uti_cns_0012928-snap-gene-0.3-mRNA-1"/>
    </source>
</evidence>
<keyword evidence="2 6" id="KW-0689">Ribosomal protein</keyword>
<proteinExistence type="inferred from homology"/>
<dbReference type="PROSITE" id="PS00783">
    <property type="entry name" value="RIBOSOMAL_L13"/>
    <property type="match status" value="1"/>
</dbReference>
<dbReference type="GO" id="GO:0003735">
    <property type="term" value="F:structural constituent of ribosome"/>
    <property type="evidence" value="ECO:0007669"/>
    <property type="project" value="InterPro"/>
</dbReference>
<dbReference type="Gene3D" id="3.90.1180.10">
    <property type="entry name" value="Ribosomal protein L13"/>
    <property type="match status" value="1"/>
</dbReference>
<dbReference type="PANTHER" id="PTHR11545">
    <property type="entry name" value="RIBOSOMAL PROTEIN L13"/>
    <property type="match status" value="1"/>
</dbReference>
<evidence type="ECO:0000256" key="6">
    <source>
        <dbReference type="RuleBase" id="RU003877"/>
    </source>
</evidence>
<evidence type="ECO:0000256" key="5">
    <source>
        <dbReference type="ARBA" id="ARBA00035367"/>
    </source>
</evidence>
<evidence type="ECO:0000256" key="1">
    <source>
        <dbReference type="ARBA" id="ARBA00006227"/>
    </source>
</evidence>
<dbReference type="Gene3D" id="6.10.250.3250">
    <property type="match status" value="1"/>
</dbReference>
<dbReference type="InterPro" id="IPR036899">
    <property type="entry name" value="Ribosomal_uL13_sf"/>
</dbReference>
<dbReference type="FunFam" id="3.90.1180.10:FF:000002">
    <property type="entry name" value="60S ribosomal protein L16"/>
    <property type="match status" value="1"/>
</dbReference>
<dbReference type="InterPro" id="IPR023563">
    <property type="entry name" value="Ribosomal_uL13_CS"/>
</dbReference>
<keyword evidence="3 6" id="KW-0687">Ribonucleoprotein</keyword>
<dbReference type="SUPFAM" id="SSF52161">
    <property type="entry name" value="Ribosomal protein L13"/>
    <property type="match status" value="1"/>
</dbReference>
<dbReference type="InterPro" id="IPR019355">
    <property type="entry name" value="Cell_cycle_regulator_Mat89Bb"/>
</dbReference>
<dbReference type="Proteomes" id="UP000095280">
    <property type="component" value="Unplaced"/>
</dbReference>
<dbReference type="GO" id="GO:0022625">
    <property type="term" value="C:cytosolic large ribosomal subunit"/>
    <property type="evidence" value="ECO:0007669"/>
    <property type="project" value="TreeGrafter"/>
</dbReference>
<name>A0A1I8IJI0_9PLAT</name>
<dbReference type="GO" id="GO:0003729">
    <property type="term" value="F:mRNA binding"/>
    <property type="evidence" value="ECO:0007669"/>
    <property type="project" value="TreeGrafter"/>
</dbReference>
<dbReference type="FunFam" id="6.10.250.3250:FF:000001">
    <property type="entry name" value="60S ribosomal protein L13a"/>
    <property type="match status" value="1"/>
</dbReference>
<comment type="similarity">
    <text evidence="1 6">Belongs to the universal ribosomal protein uL13 family.</text>
</comment>
<dbReference type="WBParaSite" id="maker-uti_cns_0012928-snap-gene-0.3-mRNA-1">
    <property type="protein sequence ID" value="maker-uti_cns_0012928-snap-gene-0.3-mRNA-1"/>
    <property type="gene ID" value="maker-uti_cns_0012928-snap-gene-0.3"/>
</dbReference>
<dbReference type="Pfam" id="PF00572">
    <property type="entry name" value="Ribosomal_L13"/>
    <property type="match status" value="1"/>
</dbReference>
<dbReference type="HAMAP" id="MF_01366">
    <property type="entry name" value="Ribosomal_uL13"/>
    <property type="match status" value="1"/>
</dbReference>
<evidence type="ECO:0000256" key="4">
    <source>
        <dbReference type="ARBA" id="ARBA00035201"/>
    </source>
</evidence>
<evidence type="ECO:0000256" key="2">
    <source>
        <dbReference type="ARBA" id="ARBA00022980"/>
    </source>
</evidence>
<evidence type="ECO:0000256" key="3">
    <source>
        <dbReference type="ARBA" id="ARBA00023274"/>
    </source>
</evidence>
<dbReference type="PANTHER" id="PTHR11545:SF3">
    <property type="entry name" value="LARGE RIBOSOMAL SUBUNIT PROTEIN UL13"/>
    <property type="match status" value="1"/>
</dbReference>